<evidence type="ECO:0000256" key="8">
    <source>
        <dbReference type="HAMAP-Rule" id="MF_01354"/>
    </source>
</evidence>
<sequence length="73" mass="8235">MAAAIKKGSMVRAIQEKLDNSLEACASDTRFPPYIFETQGEIMDIKGDYALVKFGQVPTPNIWLRVDQLELFN</sequence>
<evidence type="ECO:0000256" key="4">
    <source>
        <dbReference type="ARBA" id="ARBA00022957"/>
    </source>
</evidence>
<accession>A0A1L9QM09</accession>
<comment type="function">
    <text evidence="8">NDH-1 shuttles electrons from an unknown electron donor, via FMN and iron-sulfur (Fe-S) centers, to quinones in the respiratory and/or the photosynthetic chain. The immediate electron acceptor for the enzyme in this species is believed to be plastoquinone. Couples the redox reaction to proton translocation, and thus conserves the redox energy in a proton gradient. Cyanobacterial NDH-1 also plays a role in inorganic carbon-concentration.</text>
</comment>
<evidence type="ECO:0000256" key="7">
    <source>
        <dbReference type="ARBA" id="ARBA00023136"/>
    </source>
</evidence>
<comment type="subcellular location">
    <subcellularLocation>
        <location evidence="8">Cellular thylakoid membrane</location>
        <topology evidence="8">Peripheral membrane protein</topology>
        <orientation evidence="8">Cytoplasmic side</orientation>
    </subcellularLocation>
</comment>
<keyword evidence="5 8" id="KW-1278">Translocase</keyword>
<evidence type="ECO:0000256" key="1">
    <source>
        <dbReference type="ARBA" id="ARBA00022448"/>
    </source>
</evidence>
<dbReference type="AlphaFoldDB" id="A0A1L9QM09"/>
<organism evidence="9 10">
    <name type="scientific">Roseofilum reptotaenium AO1-A</name>
    <dbReference type="NCBI Taxonomy" id="1925591"/>
    <lineage>
        <taxon>Bacteria</taxon>
        <taxon>Bacillati</taxon>
        <taxon>Cyanobacteriota</taxon>
        <taxon>Cyanophyceae</taxon>
        <taxon>Desertifilales</taxon>
        <taxon>Desertifilaceae</taxon>
        <taxon>Roseofilum</taxon>
    </lineage>
</organism>
<keyword evidence="6 8" id="KW-0520">NAD</keyword>
<evidence type="ECO:0000256" key="3">
    <source>
        <dbReference type="ARBA" id="ARBA00022857"/>
    </source>
</evidence>
<evidence type="ECO:0000313" key="9">
    <source>
        <dbReference type="EMBL" id="OJJ20736.1"/>
    </source>
</evidence>
<comment type="caution">
    <text evidence="9">The sequence shown here is derived from an EMBL/GenBank/DDBJ whole genome shotgun (WGS) entry which is preliminary data.</text>
</comment>
<keyword evidence="8" id="KW-0793">Thylakoid</keyword>
<dbReference type="EC" id="7.1.1.-" evidence="8"/>
<dbReference type="STRING" id="1925591.BI308_20300"/>
<comment type="catalytic activity">
    <reaction evidence="8">
        <text>a plastoquinone + NADPH + (n+1) H(+)(in) = a plastoquinol + NADP(+) + n H(+)(out)</text>
        <dbReference type="Rhea" id="RHEA:42612"/>
        <dbReference type="Rhea" id="RHEA-COMP:9561"/>
        <dbReference type="Rhea" id="RHEA-COMP:9562"/>
        <dbReference type="ChEBI" id="CHEBI:15378"/>
        <dbReference type="ChEBI" id="CHEBI:17757"/>
        <dbReference type="ChEBI" id="CHEBI:57783"/>
        <dbReference type="ChEBI" id="CHEBI:58349"/>
        <dbReference type="ChEBI" id="CHEBI:62192"/>
    </reaction>
</comment>
<proteinExistence type="inferred from homology"/>
<dbReference type="GO" id="GO:0048038">
    <property type="term" value="F:quinone binding"/>
    <property type="evidence" value="ECO:0007669"/>
    <property type="project" value="UniProtKB-KW"/>
</dbReference>
<keyword evidence="4 8" id="KW-0618">Plastoquinone</keyword>
<gene>
    <name evidence="8" type="primary">ndhO</name>
    <name evidence="9" type="ORF">BI308_20300</name>
</gene>
<evidence type="ECO:0000256" key="6">
    <source>
        <dbReference type="ARBA" id="ARBA00023027"/>
    </source>
</evidence>
<reference evidence="9" key="1">
    <citation type="submission" date="2016-10" db="EMBL/GenBank/DDBJ databases">
        <title>CRISPR-Cas defence system in Roseofilum reptotaenium: evidence of a bacteriophage-cyanobacterium arms race in the coral black band disease.</title>
        <authorList>
            <person name="Buerger P."/>
            <person name="Wood-Charlson E.M."/>
            <person name="Weynberg K.D."/>
            <person name="Willis B."/>
            <person name="Van Oppen M.J."/>
        </authorList>
    </citation>
    <scope>NUCLEOTIDE SEQUENCE [LARGE SCALE GENOMIC DNA]</scope>
    <source>
        <strain evidence="9">AO1-A</strain>
    </source>
</reference>
<dbReference type="GO" id="GO:0031676">
    <property type="term" value="C:plasma membrane-derived thylakoid membrane"/>
    <property type="evidence" value="ECO:0007669"/>
    <property type="project" value="UniProtKB-SubCell"/>
</dbReference>
<protein>
    <recommendedName>
        <fullName evidence="8">NAD(P)H-quinone oxidoreductase subunit O</fullName>
        <ecNumber evidence="8">7.1.1.-</ecNumber>
    </recommendedName>
    <alternativeName>
        <fullName evidence="8">NAD(P)H dehydrogenase I subunit O</fullName>
        <shortName evidence="8">NDH-1 subunit O</shortName>
        <shortName evidence="8">NDH-O</shortName>
    </alternativeName>
</protein>
<evidence type="ECO:0000256" key="2">
    <source>
        <dbReference type="ARBA" id="ARBA00022719"/>
    </source>
</evidence>
<comment type="similarity">
    <text evidence="8">Belongs to the complex I NdhO subunit family.</text>
</comment>
<keyword evidence="2 8" id="KW-0874">Quinone</keyword>
<keyword evidence="3 8" id="KW-0521">NADP</keyword>
<dbReference type="InterPro" id="IPR020905">
    <property type="entry name" value="NdhO"/>
</dbReference>
<keyword evidence="10" id="KW-1185">Reference proteome</keyword>
<dbReference type="Proteomes" id="UP000183940">
    <property type="component" value="Unassembled WGS sequence"/>
</dbReference>
<comment type="catalytic activity">
    <reaction evidence="8">
        <text>a plastoquinone + NADH + (n+1) H(+)(in) = a plastoquinol + NAD(+) + n H(+)(out)</text>
        <dbReference type="Rhea" id="RHEA:42608"/>
        <dbReference type="Rhea" id="RHEA-COMP:9561"/>
        <dbReference type="Rhea" id="RHEA-COMP:9562"/>
        <dbReference type="ChEBI" id="CHEBI:15378"/>
        <dbReference type="ChEBI" id="CHEBI:17757"/>
        <dbReference type="ChEBI" id="CHEBI:57540"/>
        <dbReference type="ChEBI" id="CHEBI:57945"/>
        <dbReference type="ChEBI" id="CHEBI:62192"/>
    </reaction>
</comment>
<evidence type="ECO:0000256" key="5">
    <source>
        <dbReference type="ARBA" id="ARBA00022967"/>
    </source>
</evidence>
<keyword evidence="7 8" id="KW-0472">Membrane</keyword>
<evidence type="ECO:0000313" key="10">
    <source>
        <dbReference type="Proteomes" id="UP000183940"/>
    </source>
</evidence>
<dbReference type="Pfam" id="PF11910">
    <property type="entry name" value="NdhO"/>
    <property type="match status" value="1"/>
</dbReference>
<name>A0A1L9QM09_9CYAN</name>
<dbReference type="GO" id="GO:0016655">
    <property type="term" value="F:oxidoreductase activity, acting on NAD(P)H, quinone or similar compound as acceptor"/>
    <property type="evidence" value="ECO:0007669"/>
    <property type="project" value="UniProtKB-UniRule"/>
</dbReference>
<dbReference type="EMBL" id="MLAW01000046">
    <property type="protein sequence ID" value="OJJ20736.1"/>
    <property type="molecule type" value="Genomic_DNA"/>
</dbReference>
<dbReference type="HAMAP" id="MF_01354">
    <property type="entry name" value="NDH1_NDH1O"/>
    <property type="match status" value="1"/>
</dbReference>
<keyword evidence="1 8" id="KW-0813">Transport</keyword>
<comment type="subunit">
    <text evidence="8">NDH-1 can be composed of about 15 different subunits; different subcomplexes with different compositions have been identified which probably have different functions.</text>
</comment>